<keyword evidence="5 8" id="KW-0653">Protein transport</keyword>
<evidence type="ECO:0000256" key="6">
    <source>
        <dbReference type="ARBA" id="ARBA00022989"/>
    </source>
</evidence>
<feature type="transmembrane region" description="Helical" evidence="9">
    <location>
        <begin position="68"/>
        <end position="86"/>
    </location>
</feature>
<dbReference type="EMBL" id="CP016094">
    <property type="protein sequence ID" value="AOS43858.1"/>
    <property type="molecule type" value="Genomic_DNA"/>
</dbReference>
<dbReference type="InterPro" id="IPR050790">
    <property type="entry name" value="ExbB/TolQ_transport"/>
</dbReference>
<keyword evidence="7 9" id="KW-0472">Membrane</keyword>
<dbReference type="GO" id="GO:0005886">
    <property type="term" value="C:plasma membrane"/>
    <property type="evidence" value="ECO:0007669"/>
    <property type="project" value="UniProtKB-SubCell"/>
</dbReference>
<evidence type="ECO:0000256" key="4">
    <source>
        <dbReference type="ARBA" id="ARBA00022692"/>
    </source>
</evidence>
<feature type="transmembrane region" description="Helical" evidence="9">
    <location>
        <begin position="12"/>
        <end position="34"/>
    </location>
</feature>
<accession>A0A1D8ASI6</accession>
<proteinExistence type="inferred from homology"/>
<keyword evidence="3" id="KW-1003">Cell membrane</keyword>
<dbReference type="PANTHER" id="PTHR30625:SF15">
    <property type="entry name" value="BIOPOLYMER TRANSPORT PROTEIN EXBB"/>
    <property type="match status" value="1"/>
</dbReference>
<dbReference type="GO" id="GO:0017038">
    <property type="term" value="P:protein import"/>
    <property type="evidence" value="ECO:0007669"/>
    <property type="project" value="TreeGrafter"/>
</dbReference>
<evidence type="ECO:0000259" key="10">
    <source>
        <dbReference type="Pfam" id="PF01618"/>
    </source>
</evidence>
<feature type="domain" description="MotA/TolQ/ExbB proton channel" evidence="10">
    <location>
        <begin position="49"/>
        <end position="147"/>
    </location>
</feature>
<sequence length="161" mass="17605">MNALLQLIDRGGWVMPVIITLSVVLYSRCFRLLFSLWRLRRQLRQPLSRAARHSLQTEARESFRRQRAAIGPMIAAAPLLGLLGTVSGMEKTFESLSAAAGEKSMEGLASGISEVLAATESGLTVAIPAMLLVYLAHREVNSQVQTVNRLERHAVPTGGRP</sequence>
<dbReference type="RefSeq" id="WP_069961178.1">
    <property type="nucleotide sequence ID" value="NZ_CP016094.1"/>
</dbReference>
<comment type="subcellular location">
    <subcellularLocation>
        <location evidence="1">Cell membrane</location>
        <topology evidence="1">Multi-pass membrane protein</topology>
    </subcellularLocation>
    <subcellularLocation>
        <location evidence="8">Membrane</location>
        <topology evidence="8">Multi-pass membrane protein</topology>
    </subcellularLocation>
</comment>
<evidence type="ECO:0000313" key="11">
    <source>
        <dbReference type="EMBL" id="AOS43858.1"/>
    </source>
</evidence>
<dbReference type="Proteomes" id="UP000095228">
    <property type="component" value="Chromosome"/>
</dbReference>
<feature type="transmembrane region" description="Helical" evidence="9">
    <location>
        <begin position="115"/>
        <end position="136"/>
    </location>
</feature>
<dbReference type="AlphaFoldDB" id="A0A1D8ASI6"/>
<organism evidence="11 12">
    <name type="scientific">Lacunisphaera limnophila</name>
    <dbReference type="NCBI Taxonomy" id="1838286"/>
    <lineage>
        <taxon>Bacteria</taxon>
        <taxon>Pseudomonadati</taxon>
        <taxon>Verrucomicrobiota</taxon>
        <taxon>Opitutia</taxon>
        <taxon>Opitutales</taxon>
        <taxon>Opitutaceae</taxon>
        <taxon>Lacunisphaera</taxon>
    </lineage>
</organism>
<dbReference type="InterPro" id="IPR002898">
    <property type="entry name" value="MotA_ExbB_proton_chnl"/>
</dbReference>
<comment type="similarity">
    <text evidence="8">Belongs to the exbB/tolQ family.</text>
</comment>
<dbReference type="PANTHER" id="PTHR30625">
    <property type="entry name" value="PROTEIN TOLQ"/>
    <property type="match status" value="1"/>
</dbReference>
<evidence type="ECO:0000256" key="8">
    <source>
        <dbReference type="RuleBase" id="RU004057"/>
    </source>
</evidence>
<keyword evidence="12" id="KW-1185">Reference proteome</keyword>
<evidence type="ECO:0000256" key="2">
    <source>
        <dbReference type="ARBA" id="ARBA00022448"/>
    </source>
</evidence>
<evidence type="ECO:0000313" key="12">
    <source>
        <dbReference type="Proteomes" id="UP000095228"/>
    </source>
</evidence>
<dbReference type="Pfam" id="PF01618">
    <property type="entry name" value="MotA_ExbB"/>
    <property type="match status" value="1"/>
</dbReference>
<name>A0A1D8ASI6_9BACT</name>
<protein>
    <submittedName>
        <fullName evidence="11">Colicin uptake protein TolQ</fullName>
    </submittedName>
</protein>
<keyword evidence="4 9" id="KW-0812">Transmembrane</keyword>
<evidence type="ECO:0000256" key="3">
    <source>
        <dbReference type="ARBA" id="ARBA00022475"/>
    </source>
</evidence>
<keyword evidence="2 8" id="KW-0813">Transport</keyword>
<dbReference type="KEGG" id="obg:Verru16b_00916"/>
<evidence type="ECO:0000256" key="1">
    <source>
        <dbReference type="ARBA" id="ARBA00004651"/>
    </source>
</evidence>
<keyword evidence="6 9" id="KW-1133">Transmembrane helix</keyword>
<evidence type="ECO:0000256" key="7">
    <source>
        <dbReference type="ARBA" id="ARBA00023136"/>
    </source>
</evidence>
<evidence type="ECO:0000256" key="9">
    <source>
        <dbReference type="SAM" id="Phobius"/>
    </source>
</evidence>
<dbReference type="STRING" id="1838286.Verru16b_00916"/>
<dbReference type="OrthoDB" id="196191at2"/>
<evidence type="ECO:0000256" key="5">
    <source>
        <dbReference type="ARBA" id="ARBA00022927"/>
    </source>
</evidence>
<reference evidence="11 12" key="1">
    <citation type="submission" date="2016-06" db="EMBL/GenBank/DDBJ databases">
        <title>Three novel species with peptidoglycan cell walls form the new genus Lacunisphaera gen. nov. in the family Opitutaceae of the verrucomicrobial subdivision 4.</title>
        <authorList>
            <person name="Rast P."/>
            <person name="Gloeckner I."/>
            <person name="Jogler M."/>
            <person name="Boedeker C."/>
            <person name="Jeske O."/>
            <person name="Wiegand S."/>
            <person name="Reinhardt R."/>
            <person name="Schumann P."/>
            <person name="Rohde M."/>
            <person name="Spring S."/>
            <person name="Gloeckner F.O."/>
            <person name="Jogler C."/>
        </authorList>
    </citation>
    <scope>NUCLEOTIDE SEQUENCE [LARGE SCALE GENOMIC DNA]</scope>
    <source>
        <strain evidence="11 12">IG16b</strain>
    </source>
</reference>
<gene>
    <name evidence="11" type="ORF">Verru16b_00916</name>
</gene>